<sequence>MRKLFKLLLTTAVAALAAAALAAPAFASGLRYVAEGYDSQFLLDPDQVEVVQVINRDLHASYWVTGPDDLAAVIGAVNSVSYETGITEQPEEEGLRLLHIRMKDGATYNYWCHSNILTVDDVKYAHAQQVEKLYTAMAACEQNYPANIEWLGYMNPYRVTKMELLHDGQKAVYESKLSATNREAILTITRKLKTVKVSSVHGFYPKDQIATPSSGPERNYAIRLTFEDGKEFYDIYILGDRIDIAVDSIPEGLSYTSGDASLLKLLTDALDAKI</sequence>
<organism evidence="2 4">
    <name type="scientific">Anaerotruncus colihominis</name>
    <dbReference type="NCBI Taxonomy" id="169435"/>
    <lineage>
        <taxon>Bacteria</taxon>
        <taxon>Bacillati</taxon>
        <taxon>Bacillota</taxon>
        <taxon>Clostridia</taxon>
        <taxon>Eubacteriales</taxon>
        <taxon>Oscillospiraceae</taxon>
        <taxon>Anaerotruncus</taxon>
    </lineage>
</organism>
<feature type="chain" id="PRO_5041795290" evidence="1">
    <location>
        <begin position="23"/>
        <end position="274"/>
    </location>
</feature>
<dbReference type="EMBL" id="CZBE01000009">
    <property type="protein sequence ID" value="CUP65839.1"/>
    <property type="molecule type" value="Genomic_DNA"/>
</dbReference>
<name>A0A174Q6Z0_9FIRM</name>
<gene>
    <name evidence="3" type="ORF">DXC40_16730</name>
    <name evidence="2" type="ORF">ERS852551_01495</name>
</gene>
<dbReference type="EMBL" id="QVME01000013">
    <property type="protein sequence ID" value="RGE65402.1"/>
    <property type="molecule type" value="Genomic_DNA"/>
</dbReference>
<reference evidence="3 5" key="2">
    <citation type="submission" date="2018-08" db="EMBL/GenBank/DDBJ databases">
        <title>A genome reference for cultivated species of the human gut microbiota.</title>
        <authorList>
            <person name="Zou Y."/>
            <person name="Xue W."/>
            <person name="Luo G."/>
        </authorList>
    </citation>
    <scope>NUCLEOTIDE SEQUENCE [LARGE SCALE GENOMIC DNA]</scope>
    <source>
        <strain evidence="3 5">TF05-12AC</strain>
    </source>
</reference>
<dbReference type="OrthoDB" id="1858808at2"/>
<keyword evidence="1" id="KW-0732">Signal</keyword>
<dbReference type="Proteomes" id="UP000095765">
    <property type="component" value="Unassembled WGS sequence"/>
</dbReference>
<evidence type="ECO:0000313" key="2">
    <source>
        <dbReference type="EMBL" id="CUP65839.1"/>
    </source>
</evidence>
<evidence type="ECO:0000313" key="3">
    <source>
        <dbReference type="EMBL" id="RGE65402.1"/>
    </source>
</evidence>
<accession>A0A174Q6Z0</accession>
<dbReference type="RefSeq" id="WP_055244851.1">
    <property type="nucleotide sequence ID" value="NZ_CABIWA010000012.1"/>
</dbReference>
<evidence type="ECO:0000313" key="4">
    <source>
        <dbReference type="Proteomes" id="UP000095765"/>
    </source>
</evidence>
<evidence type="ECO:0000313" key="5">
    <source>
        <dbReference type="Proteomes" id="UP000260828"/>
    </source>
</evidence>
<feature type="signal peptide" evidence="1">
    <location>
        <begin position="1"/>
        <end position="22"/>
    </location>
</feature>
<dbReference type="Proteomes" id="UP000260828">
    <property type="component" value="Unassembled WGS sequence"/>
</dbReference>
<reference evidence="2 4" key="1">
    <citation type="submission" date="2015-09" db="EMBL/GenBank/DDBJ databases">
        <authorList>
            <consortium name="Pathogen Informatics"/>
        </authorList>
    </citation>
    <scope>NUCLEOTIDE SEQUENCE [LARGE SCALE GENOMIC DNA]</scope>
    <source>
        <strain evidence="2 4">2789STDY5834939</strain>
    </source>
</reference>
<protein>
    <submittedName>
        <fullName evidence="2">Uncharacterized protein</fullName>
    </submittedName>
</protein>
<proteinExistence type="predicted"/>
<evidence type="ECO:0000256" key="1">
    <source>
        <dbReference type="SAM" id="SignalP"/>
    </source>
</evidence>
<dbReference type="AlphaFoldDB" id="A0A174Q6Z0"/>